<accession>A0A7M7KGR7</accession>
<feature type="compositionally biased region" description="Basic and acidic residues" evidence="1">
    <location>
        <begin position="365"/>
        <end position="376"/>
    </location>
</feature>
<keyword evidence="3" id="KW-1185">Reference proteome</keyword>
<feature type="compositionally biased region" description="Low complexity" evidence="1">
    <location>
        <begin position="466"/>
        <end position="489"/>
    </location>
</feature>
<reference evidence="2" key="1">
    <citation type="submission" date="2021-01" db="UniProtKB">
        <authorList>
            <consortium name="EnsemblMetazoa"/>
        </authorList>
    </citation>
    <scope>IDENTIFICATION</scope>
</reference>
<proteinExistence type="predicted"/>
<feature type="region of interest" description="Disordered" evidence="1">
    <location>
        <begin position="391"/>
        <end position="524"/>
    </location>
</feature>
<evidence type="ECO:0000313" key="3">
    <source>
        <dbReference type="Proteomes" id="UP000594260"/>
    </source>
</evidence>
<evidence type="ECO:0008006" key="4">
    <source>
        <dbReference type="Google" id="ProtNLM"/>
    </source>
</evidence>
<dbReference type="AlphaFoldDB" id="A0A7M7KGR7"/>
<protein>
    <recommendedName>
        <fullName evidence="4">DUF4706 domain-containing protein</fullName>
    </recommendedName>
</protein>
<feature type="region of interest" description="Disordered" evidence="1">
    <location>
        <begin position="91"/>
        <end position="116"/>
    </location>
</feature>
<dbReference type="KEGG" id="vde:111252656"/>
<feature type="region of interest" description="Disordered" evidence="1">
    <location>
        <begin position="301"/>
        <end position="378"/>
    </location>
</feature>
<evidence type="ECO:0000313" key="2">
    <source>
        <dbReference type="EnsemblMetazoa" id="XP_022666626"/>
    </source>
</evidence>
<feature type="compositionally biased region" description="Low complexity" evidence="1">
    <location>
        <begin position="44"/>
        <end position="59"/>
    </location>
</feature>
<dbReference type="InParanoid" id="A0A7M7KGR7"/>
<dbReference type="OrthoDB" id="5984457at2759"/>
<dbReference type="GeneID" id="111252656"/>
<evidence type="ECO:0000256" key="1">
    <source>
        <dbReference type="SAM" id="MobiDB-lite"/>
    </source>
</evidence>
<name>A0A7M7KGR7_VARDE</name>
<dbReference type="EnsemblMetazoa" id="XM_022810891">
    <property type="protein sequence ID" value="XP_022666626"/>
    <property type="gene ID" value="LOC111252656"/>
</dbReference>
<feature type="region of interest" description="Disordered" evidence="1">
    <location>
        <begin position="40"/>
        <end position="60"/>
    </location>
</feature>
<organism evidence="2 3">
    <name type="scientific">Varroa destructor</name>
    <name type="common">Honeybee mite</name>
    <dbReference type="NCBI Taxonomy" id="109461"/>
    <lineage>
        <taxon>Eukaryota</taxon>
        <taxon>Metazoa</taxon>
        <taxon>Ecdysozoa</taxon>
        <taxon>Arthropoda</taxon>
        <taxon>Chelicerata</taxon>
        <taxon>Arachnida</taxon>
        <taxon>Acari</taxon>
        <taxon>Parasitiformes</taxon>
        <taxon>Mesostigmata</taxon>
        <taxon>Gamasina</taxon>
        <taxon>Dermanyssoidea</taxon>
        <taxon>Varroidae</taxon>
        <taxon>Varroa</taxon>
    </lineage>
</organism>
<feature type="compositionally biased region" description="Polar residues" evidence="1">
    <location>
        <begin position="404"/>
        <end position="424"/>
    </location>
</feature>
<dbReference type="Proteomes" id="UP000594260">
    <property type="component" value="Unplaced"/>
</dbReference>
<feature type="compositionally biased region" description="Polar residues" evidence="1">
    <location>
        <begin position="96"/>
        <end position="107"/>
    </location>
</feature>
<dbReference type="RefSeq" id="XP_022666626.1">
    <property type="nucleotide sequence ID" value="XM_022810891.1"/>
</dbReference>
<sequence length="608" mass="64235">MHFGCASLIYRISFSGVRRGGGSLLKLSFEVAATSTTRIHEMSTKTSTATSSSSSSSSSDISKKVHSYFASLSCASARILDDVRSISTAHSRRQNHTFNSKTNSAKTSPGGWESLSEKERADLVIESLVPEDLEQKYRSLTGDSDTDTGSLAWSGSPLGPLTSFVDPSQTFPLIEINTGPPLASVVTVGDTLAPDTRGRSIVMEEDINGQKVPITWRDEHAQAFSWYNQSCDPITPSRDAADSAKNRESAQLRIPPPFVNLCGAEDVTACNALKSIIGDHQPPLARLSTSVSGTLDSGISNATSDGGVFASGNSEVSAGGGDRVSRRSSRASTPERRKSPLMRPKQAPPPPPAAVAYSQPNNQDINHKETPKETGGDRLWLGEVLASGDSAARQLSGRREMSASKESIASAQSSHNEPTNQALTGGSAFLQPPRSSSAQPATGKKRQAPKPPVSPVGSAPEPPERSSTLSLASVGSAASFASASSNPLSNTGRTGAGAKWPSQNQTERPRSSFCPSADPDQPHILPEALAPETARGTLEARASPLLQHSNSGLRAKVPPQQLKKVVPPVAPKFEPSRLGVKSLTESIISTPVINDDIPKTGFDFLDNW</sequence>